<reference evidence="2" key="1">
    <citation type="journal article" date="2021" name="Genome Biol. Evol.">
        <title>A High-Quality Reference Genome for a Parasitic Bivalve with Doubly Uniparental Inheritance (Bivalvia: Unionida).</title>
        <authorList>
            <person name="Smith C.H."/>
        </authorList>
    </citation>
    <scope>NUCLEOTIDE SEQUENCE</scope>
    <source>
        <strain evidence="2">CHS0354</strain>
    </source>
</reference>
<comment type="caution">
    <text evidence="2">The sequence shown here is derived from an EMBL/GenBank/DDBJ whole genome shotgun (WGS) entry which is preliminary data.</text>
</comment>
<dbReference type="Gene3D" id="1.10.1170.10">
    <property type="entry name" value="Inhibitor Of Apoptosis Protein (2mihbC-IAP-1), Chain A"/>
    <property type="match status" value="1"/>
</dbReference>
<dbReference type="Proteomes" id="UP001195483">
    <property type="component" value="Unassembled WGS sequence"/>
</dbReference>
<organism evidence="2 3">
    <name type="scientific">Potamilus streckersoni</name>
    <dbReference type="NCBI Taxonomy" id="2493646"/>
    <lineage>
        <taxon>Eukaryota</taxon>
        <taxon>Metazoa</taxon>
        <taxon>Spiralia</taxon>
        <taxon>Lophotrochozoa</taxon>
        <taxon>Mollusca</taxon>
        <taxon>Bivalvia</taxon>
        <taxon>Autobranchia</taxon>
        <taxon>Heteroconchia</taxon>
        <taxon>Palaeoheterodonta</taxon>
        <taxon>Unionida</taxon>
        <taxon>Unionoidea</taxon>
        <taxon>Unionidae</taxon>
        <taxon>Ambleminae</taxon>
        <taxon>Lampsilini</taxon>
        <taxon>Potamilus</taxon>
    </lineage>
</organism>
<dbReference type="InterPro" id="IPR001370">
    <property type="entry name" value="BIR_rpt"/>
</dbReference>
<dbReference type="GO" id="GO:0061630">
    <property type="term" value="F:ubiquitin protein ligase activity"/>
    <property type="evidence" value="ECO:0007669"/>
    <property type="project" value="TreeGrafter"/>
</dbReference>
<dbReference type="CDD" id="cd00022">
    <property type="entry name" value="BIR"/>
    <property type="match status" value="1"/>
</dbReference>
<dbReference type="GO" id="GO:0031398">
    <property type="term" value="P:positive regulation of protein ubiquitination"/>
    <property type="evidence" value="ECO:0007669"/>
    <property type="project" value="TreeGrafter"/>
</dbReference>
<dbReference type="GO" id="GO:0043027">
    <property type="term" value="F:cysteine-type endopeptidase inhibitor activity involved in apoptotic process"/>
    <property type="evidence" value="ECO:0007669"/>
    <property type="project" value="TreeGrafter"/>
</dbReference>
<dbReference type="InterPro" id="IPR050784">
    <property type="entry name" value="IAP"/>
</dbReference>
<feature type="compositionally biased region" description="Low complexity" evidence="1">
    <location>
        <begin position="396"/>
        <end position="420"/>
    </location>
</feature>
<protein>
    <submittedName>
        <fullName evidence="2">Uncharacterized protein</fullName>
    </submittedName>
</protein>
<dbReference type="Gene3D" id="1.10.8.10">
    <property type="entry name" value="DNA helicase RuvA subunit, C-terminal domain"/>
    <property type="match status" value="1"/>
</dbReference>
<dbReference type="GO" id="GO:0005737">
    <property type="term" value="C:cytoplasm"/>
    <property type="evidence" value="ECO:0007669"/>
    <property type="project" value="TreeGrafter"/>
</dbReference>
<dbReference type="PANTHER" id="PTHR10044:SF139">
    <property type="entry name" value="DEATH-ASSOCIATED INHIBITOR OF APOPTOSIS 2"/>
    <property type="match status" value="1"/>
</dbReference>
<feature type="region of interest" description="Disordered" evidence="1">
    <location>
        <begin position="552"/>
        <end position="592"/>
    </location>
</feature>
<reference evidence="2" key="3">
    <citation type="submission" date="2023-05" db="EMBL/GenBank/DDBJ databases">
        <authorList>
            <person name="Smith C.H."/>
        </authorList>
    </citation>
    <scope>NUCLEOTIDE SEQUENCE</scope>
    <source>
        <strain evidence="2">CHS0354</strain>
        <tissue evidence="2">Mantle</tissue>
    </source>
</reference>
<gene>
    <name evidence="2" type="ORF">CHS0354_033991</name>
</gene>
<evidence type="ECO:0000313" key="3">
    <source>
        <dbReference type="Proteomes" id="UP001195483"/>
    </source>
</evidence>
<dbReference type="GO" id="GO:0005634">
    <property type="term" value="C:nucleus"/>
    <property type="evidence" value="ECO:0007669"/>
    <property type="project" value="TreeGrafter"/>
</dbReference>
<feature type="compositionally biased region" description="Polar residues" evidence="1">
    <location>
        <begin position="227"/>
        <end position="266"/>
    </location>
</feature>
<dbReference type="GO" id="GO:0051726">
    <property type="term" value="P:regulation of cell cycle"/>
    <property type="evidence" value="ECO:0007669"/>
    <property type="project" value="TreeGrafter"/>
</dbReference>
<feature type="compositionally biased region" description="Polar residues" evidence="1">
    <location>
        <begin position="151"/>
        <end position="161"/>
    </location>
</feature>
<evidence type="ECO:0000313" key="2">
    <source>
        <dbReference type="EMBL" id="KAK3605788.1"/>
    </source>
</evidence>
<feature type="region of interest" description="Disordered" evidence="1">
    <location>
        <begin position="227"/>
        <end position="298"/>
    </location>
</feature>
<name>A0AAE0W8A5_9BIVA</name>
<dbReference type="PROSITE" id="PS50143">
    <property type="entry name" value="BIR_REPEAT_2"/>
    <property type="match status" value="1"/>
</dbReference>
<sequence length="592" mass="65902">MKPERVRAELQSEDPLYFTTDVGCMPFWKYESEGGDCETNPKQVNNNISSIHNQLSLPESAECFKVHVKNNEVVRAELQFNDLLCSDVESMPPLKYESGLSNPKQIYSQDEMATHSMQQDLNAIQEETESELIIITNMHQECGIKNDCPPVSNSKKSSALKESQRVKKVEQKVHKSISPSLSQIFPVSTIPEYNCNVEKIISKNVIQVESTEENHCSDVSRKQKQICHNSSSGKVQPESFATSSDLSHPQQPTEDAENTQYSSPGSFVSRIPTRQEEDPGVDPMPQTMSECPKHPEHATLSSRINSYTSWPSYLDQTPQQMAEAGFFYAGINDCTRCFQCGGGLRNWEPGDNPWIEQARCYPQCAYVLGKRGQIFVNAVLKKQAELLAAQNGEQYNSSSTRSGTRTNSESESVQESSLQSGKQCISTKHAVDDNRRAGPWRWKEAAPMEKLTQWNERFTQHEDNNPIKSPILSIEKSTGIPSLLATAATNQSSGHAHQVDGARSIGQQQSTQINQTISQGRTFLIPHIHYNISDPINNAANVPIVLPSVDNHEGHSSIKTVQRPSSPPRLESVALPVQVSDDESLRKSGESE</sequence>
<dbReference type="Pfam" id="PF00653">
    <property type="entry name" value="BIR"/>
    <property type="match status" value="1"/>
</dbReference>
<evidence type="ECO:0000256" key="1">
    <source>
        <dbReference type="SAM" id="MobiDB-lite"/>
    </source>
</evidence>
<reference evidence="2" key="2">
    <citation type="journal article" date="2021" name="Genome Biol. Evol.">
        <title>Developing a high-quality reference genome for a parasitic bivalve with doubly uniparental inheritance (Bivalvia: Unionida).</title>
        <authorList>
            <person name="Smith C.H."/>
        </authorList>
    </citation>
    <scope>NUCLEOTIDE SEQUENCE</scope>
    <source>
        <strain evidence="2">CHS0354</strain>
        <tissue evidence="2">Mantle</tissue>
    </source>
</reference>
<dbReference type="PANTHER" id="PTHR10044">
    <property type="entry name" value="INHIBITOR OF APOPTOSIS"/>
    <property type="match status" value="1"/>
</dbReference>
<dbReference type="GO" id="GO:0043066">
    <property type="term" value="P:negative regulation of apoptotic process"/>
    <property type="evidence" value="ECO:0007669"/>
    <property type="project" value="TreeGrafter"/>
</dbReference>
<dbReference type="SUPFAM" id="SSF57924">
    <property type="entry name" value="Inhibitor of apoptosis (IAP) repeat"/>
    <property type="match status" value="1"/>
</dbReference>
<proteinExistence type="predicted"/>
<keyword evidence="3" id="KW-1185">Reference proteome</keyword>
<feature type="region of interest" description="Disordered" evidence="1">
    <location>
        <begin position="392"/>
        <end position="430"/>
    </location>
</feature>
<feature type="compositionally biased region" description="Basic and acidic residues" evidence="1">
    <location>
        <begin position="583"/>
        <end position="592"/>
    </location>
</feature>
<dbReference type="SMART" id="SM00238">
    <property type="entry name" value="BIR"/>
    <property type="match status" value="1"/>
</dbReference>
<feature type="region of interest" description="Disordered" evidence="1">
    <location>
        <begin position="147"/>
        <end position="166"/>
    </location>
</feature>
<dbReference type="AlphaFoldDB" id="A0AAE0W8A5"/>
<dbReference type="EMBL" id="JAEAOA010001978">
    <property type="protein sequence ID" value="KAK3605788.1"/>
    <property type="molecule type" value="Genomic_DNA"/>
</dbReference>
<accession>A0AAE0W8A5</accession>